<dbReference type="InterPro" id="IPR011010">
    <property type="entry name" value="DNA_brk_join_enz"/>
</dbReference>
<dbReference type="PANTHER" id="PTHR30629:SF2">
    <property type="entry name" value="PROPHAGE INTEGRASE INTS-RELATED"/>
    <property type="match status" value="1"/>
</dbReference>
<dbReference type="PROSITE" id="PS51898">
    <property type="entry name" value="TYR_RECOMBINASE"/>
    <property type="match status" value="1"/>
</dbReference>
<accession>A0A7G9FVD6</accession>
<keyword evidence="3" id="KW-0238">DNA-binding</keyword>
<comment type="similarity">
    <text evidence="1">Belongs to the 'phage' integrase family.</text>
</comment>
<dbReference type="EMBL" id="CP060633">
    <property type="protein sequence ID" value="QNM02518.1"/>
    <property type="molecule type" value="Genomic_DNA"/>
</dbReference>
<proteinExistence type="inferred from homology"/>
<evidence type="ECO:0000313" key="7">
    <source>
        <dbReference type="Proteomes" id="UP000515981"/>
    </source>
</evidence>
<evidence type="ECO:0000313" key="6">
    <source>
        <dbReference type="EMBL" id="QNM02518.1"/>
    </source>
</evidence>
<dbReference type="SUPFAM" id="SSF56349">
    <property type="entry name" value="DNA breaking-rejoining enzymes"/>
    <property type="match status" value="1"/>
</dbReference>
<keyword evidence="7" id="KW-1185">Reference proteome</keyword>
<dbReference type="KEGG" id="ssun:H9Q77_16025"/>
<dbReference type="Pfam" id="PF00589">
    <property type="entry name" value="Phage_integrase"/>
    <property type="match status" value="1"/>
</dbReference>
<dbReference type="AlphaFoldDB" id="A0A7G9FVD6"/>
<evidence type="ECO:0000256" key="3">
    <source>
        <dbReference type="ARBA" id="ARBA00023125"/>
    </source>
</evidence>
<keyword evidence="2" id="KW-0229">DNA integration</keyword>
<dbReference type="GO" id="GO:0015074">
    <property type="term" value="P:DNA integration"/>
    <property type="evidence" value="ECO:0007669"/>
    <property type="project" value="UniProtKB-KW"/>
</dbReference>
<keyword evidence="4" id="KW-0233">DNA recombination</keyword>
<gene>
    <name evidence="6" type="ORF">H9Q77_16025</name>
</gene>
<dbReference type="InterPro" id="IPR002104">
    <property type="entry name" value="Integrase_catalytic"/>
</dbReference>
<reference evidence="6 7" key="1">
    <citation type="submission" date="2020-08" db="EMBL/GenBank/DDBJ databases">
        <authorList>
            <person name="Liu C."/>
            <person name="Sun Q."/>
        </authorList>
    </citation>
    <scope>NUCLEOTIDE SEQUENCE [LARGE SCALE GENOMIC DNA]</scope>
    <source>
        <strain evidence="6 7">NSJ-8</strain>
    </source>
</reference>
<evidence type="ECO:0000256" key="1">
    <source>
        <dbReference type="ARBA" id="ARBA00008857"/>
    </source>
</evidence>
<dbReference type="RefSeq" id="WP_249326244.1">
    <property type="nucleotide sequence ID" value="NZ_CP060633.1"/>
</dbReference>
<dbReference type="InterPro" id="IPR013762">
    <property type="entry name" value="Integrase-like_cat_sf"/>
</dbReference>
<name>A0A7G9FVD6_9FIRM</name>
<protein>
    <submittedName>
        <fullName evidence="6">Tyrosine-type recombinase/integrase</fullName>
    </submittedName>
</protein>
<feature type="domain" description="Tyr recombinase" evidence="5">
    <location>
        <begin position="200"/>
        <end position="402"/>
    </location>
</feature>
<dbReference type="Proteomes" id="UP000515981">
    <property type="component" value="Chromosome"/>
</dbReference>
<dbReference type="InterPro" id="IPR010998">
    <property type="entry name" value="Integrase_recombinase_N"/>
</dbReference>
<evidence type="ECO:0000259" key="5">
    <source>
        <dbReference type="PROSITE" id="PS51898"/>
    </source>
</evidence>
<dbReference type="PANTHER" id="PTHR30629">
    <property type="entry name" value="PROPHAGE INTEGRASE"/>
    <property type="match status" value="1"/>
</dbReference>
<dbReference type="Gene3D" id="1.10.443.10">
    <property type="entry name" value="Intergrase catalytic core"/>
    <property type="match status" value="1"/>
</dbReference>
<dbReference type="InterPro" id="IPR050808">
    <property type="entry name" value="Phage_Integrase"/>
</dbReference>
<evidence type="ECO:0000256" key="4">
    <source>
        <dbReference type="ARBA" id="ARBA00023172"/>
    </source>
</evidence>
<dbReference type="CDD" id="cd01189">
    <property type="entry name" value="INT_ICEBs1_C_like"/>
    <property type="match status" value="1"/>
</dbReference>
<evidence type="ECO:0000256" key="2">
    <source>
        <dbReference type="ARBA" id="ARBA00022908"/>
    </source>
</evidence>
<dbReference type="Gene3D" id="1.10.150.130">
    <property type="match status" value="1"/>
</dbReference>
<sequence length="408" mass="48317">MINNNTYSFSAFRELYDLALDDTINPSEIAHVIDQMRKRKEVENKYKNLIKWRDDGRPYLYMERKQIIAADYDRLIDKLVKIEYGYENASLESLFPEWVIWRRDYSSVSVKTIREDILNWNSHLKDTDISKIPLKNLIPRDFTQLFRSWTKDREMTRKKFNNIKSVINGIYYYAIEMGIVAHNPVKDINCNQFSFQPVNNDDDVYTMEDRKKLLEYLATMPDDIYALAIRFDFQLIARIGELLALKWSDITPDNYIHFQRQFLGQRVLNDDLTFETLTHENVDHIKGNTDEGFRYEPLTDEALEILKQVRELNPDSEYIFVTPNEKQLNENTFNTRLKKYCNKCGVTYRSSHKIRFCGASILYELGVSLTELKELLGHTTIQMTLHYLRRVKPKGNVVRTMNEAFKVS</sequence>
<dbReference type="GO" id="GO:0006310">
    <property type="term" value="P:DNA recombination"/>
    <property type="evidence" value="ECO:0007669"/>
    <property type="project" value="UniProtKB-KW"/>
</dbReference>
<organism evidence="6 7">
    <name type="scientific">Simiaoa sunii</name>
    <dbReference type="NCBI Taxonomy" id="2763672"/>
    <lineage>
        <taxon>Bacteria</taxon>
        <taxon>Bacillati</taxon>
        <taxon>Bacillota</taxon>
        <taxon>Clostridia</taxon>
        <taxon>Lachnospirales</taxon>
        <taxon>Lachnospiraceae</taxon>
        <taxon>Simiaoa</taxon>
    </lineage>
</organism>
<dbReference type="GO" id="GO:0003677">
    <property type="term" value="F:DNA binding"/>
    <property type="evidence" value="ECO:0007669"/>
    <property type="project" value="UniProtKB-KW"/>
</dbReference>